<protein>
    <recommendedName>
        <fullName evidence="4">DUF2057 domain-containing protein</fullName>
    </recommendedName>
</protein>
<dbReference type="EMBL" id="BAUJ01000005">
    <property type="protein sequence ID" value="GAD88551.1"/>
    <property type="molecule type" value="Genomic_DNA"/>
</dbReference>
<evidence type="ECO:0000313" key="2">
    <source>
        <dbReference type="EMBL" id="GAD88551.1"/>
    </source>
</evidence>
<sequence length="270" mass="30110">MMLYKNKTWIVALIPLALGACTALDSSSDFSNSIASIDTQLNHVKVIGKEYKPEAKAINGPTILKSSLQVVDVYPLNEKSNLSSFIQMDVSYFQSYDEYKSVSYNGQQLSLQRTQQSASSCNEHCTATQFFTFPISDQDISKASTEGLDFVLASSNNTMKTQFSIPAAYINAIHQTAKLTAGKAPQQMQAPAVKAEPVATTSKAQEMVQYWYAEATAEQQKAFTSWAFENREQVTTAFASDSKPAEMMAYWYEKSTKSEKIDILKWLLER</sequence>
<reference evidence="2 3" key="2">
    <citation type="submission" date="2013-11" db="EMBL/GenBank/DDBJ databases">
        <title>Whole genome shotgun sequence of Vibrio halioticoli NBRC 102217.</title>
        <authorList>
            <person name="Isaki S."/>
            <person name="Kimura A."/>
            <person name="Ohji S."/>
            <person name="Hosoyama A."/>
            <person name="Fujita N."/>
            <person name="Hashimoto M."/>
            <person name="Hosoyama Y."/>
            <person name="Yamazoe A."/>
        </authorList>
    </citation>
    <scope>NUCLEOTIDE SEQUENCE [LARGE SCALE GENOMIC DNA]</scope>
    <source>
        <strain evidence="2 3">NBRC 102217</strain>
    </source>
</reference>
<evidence type="ECO:0000256" key="1">
    <source>
        <dbReference type="SAM" id="SignalP"/>
    </source>
</evidence>
<organism evidence="2 3">
    <name type="scientific">Vibrio halioticoli NBRC 102217</name>
    <dbReference type="NCBI Taxonomy" id="1219072"/>
    <lineage>
        <taxon>Bacteria</taxon>
        <taxon>Pseudomonadati</taxon>
        <taxon>Pseudomonadota</taxon>
        <taxon>Gammaproteobacteria</taxon>
        <taxon>Vibrionales</taxon>
        <taxon>Vibrionaceae</taxon>
        <taxon>Vibrio</taxon>
    </lineage>
</organism>
<keyword evidence="3" id="KW-1185">Reference proteome</keyword>
<dbReference type="AlphaFoldDB" id="V5FF82"/>
<proteinExistence type="predicted"/>
<dbReference type="Proteomes" id="UP000017800">
    <property type="component" value="Unassembled WGS sequence"/>
</dbReference>
<evidence type="ECO:0000313" key="3">
    <source>
        <dbReference type="Proteomes" id="UP000017800"/>
    </source>
</evidence>
<evidence type="ECO:0008006" key="4">
    <source>
        <dbReference type="Google" id="ProtNLM"/>
    </source>
</evidence>
<name>V5FF82_9VIBR</name>
<dbReference type="RefSeq" id="WP_023402936.1">
    <property type="nucleotide sequence ID" value="NZ_BAUJ01000005.1"/>
</dbReference>
<reference evidence="2 3" key="1">
    <citation type="submission" date="2013-10" db="EMBL/GenBank/DDBJ databases">
        <authorList>
            <person name="Ichikawa N."/>
            <person name="Kimura A."/>
            <person name="Ohji S."/>
            <person name="Hosoyama A."/>
            <person name="Fujita N."/>
        </authorList>
    </citation>
    <scope>NUCLEOTIDE SEQUENCE [LARGE SCALE GENOMIC DNA]</scope>
    <source>
        <strain evidence="2 3">NBRC 102217</strain>
    </source>
</reference>
<comment type="caution">
    <text evidence="2">The sequence shown here is derived from an EMBL/GenBank/DDBJ whole genome shotgun (WGS) entry which is preliminary data.</text>
</comment>
<dbReference type="PROSITE" id="PS51257">
    <property type="entry name" value="PROKAR_LIPOPROTEIN"/>
    <property type="match status" value="1"/>
</dbReference>
<dbReference type="eggNOG" id="COG3110">
    <property type="taxonomic scope" value="Bacteria"/>
</dbReference>
<feature type="chain" id="PRO_5004735917" description="DUF2057 domain-containing protein" evidence="1">
    <location>
        <begin position="24"/>
        <end position="270"/>
    </location>
</feature>
<keyword evidence="1" id="KW-0732">Signal</keyword>
<gene>
    <name evidence="2" type="ORF">VHA01S_005_01550</name>
</gene>
<feature type="signal peptide" evidence="1">
    <location>
        <begin position="1"/>
        <end position="23"/>
    </location>
</feature>
<accession>V5FF82</accession>
<dbReference type="OrthoDB" id="6214057at2"/>